<keyword evidence="3" id="KW-1185">Reference proteome</keyword>
<proteinExistence type="predicted"/>
<keyword evidence="1" id="KW-0812">Transmembrane</keyword>
<reference evidence="3" key="1">
    <citation type="submission" date="2016-06" db="EMBL/GenBank/DDBJ databases">
        <authorList>
            <person name="Varghese N."/>
            <person name="Submissions Spin"/>
        </authorList>
    </citation>
    <scope>NUCLEOTIDE SEQUENCE [LARGE SCALE GENOMIC DNA]</scope>
    <source>
        <strain evidence="3">DSM 43817</strain>
    </source>
</reference>
<keyword evidence="1" id="KW-0472">Membrane</keyword>
<feature type="transmembrane region" description="Helical" evidence="1">
    <location>
        <begin position="82"/>
        <end position="102"/>
    </location>
</feature>
<dbReference type="AlphaFoldDB" id="A0A1C6TC79"/>
<feature type="transmembrane region" description="Helical" evidence="1">
    <location>
        <begin position="108"/>
        <end position="127"/>
    </location>
</feature>
<dbReference type="EMBL" id="FMHW01000002">
    <property type="protein sequence ID" value="SCL39113.1"/>
    <property type="molecule type" value="Genomic_DNA"/>
</dbReference>
<name>A0A1C6TC79_9ACTN</name>
<feature type="transmembrane region" description="Helical" evidence="1">
    <location>
        <begin position="134"/>
        <end position="150"/>
    </location>
</feature>
<accession>A0A1C6TC79</accession>
<evidence type="ECO:0000313" key="3">
    <source>
        <dbReference type="Proteomes" id="UP000198959"/>
    </source>
</evidence>
<gene>
    <name evidence="2" type="ORF">GA0074692_5246</name>
</gene>
<dbReference type="STRING" id="145854.GA0074692_5246"/>
<keyword evidence="1" id="KW-1133">Transmembrane helix</keyword>
<evidence type="ECO:0000256" key="1">
    <source>
        <dbReference type="SAM" id="Phobius"/>
    </source>
</evidence>
<organism evidence="2 3">
    <name type="scientific">Micromonospora pallida</name>
    <dbReference type="NCBI Taxonomy" id="145854"/>
    <lineage>
        <taxon>Bacteria</taxon>
        <taxon>Bacillati</taxon>
        <taxon>Actinomycetota</taxon>
        <taxon>Actinomycetes</taxon>
        <taxon>Micromonosporales</taxon>
        <taxon>Micromonosporaceae</taxon>
        <taxon>Micromonospora</taxon>
    </lineage>
</organism>
<feature type="transmembrane region" description="Helical" evidence="1">
    <location>
        <begin position="50"/>
        <end position="70"/>
    </location>
</feature>
<feature type="transmembrane region" description="Helical" evidence="1">
    <location>
        <begin position="170"/>
        <end position="188"/>
    </location>
</feature>
<protein>
    <submittedName>
        <fullName evidence="2">Uncharacterized protein</fullName>
    </submittedName>
</protein>
<evidence type="ECO:0000313" key="2">
    <source>
        <dbReference type="EMBL" id="SCL39113.1"/>
    </source>
</evidence>
<dbReference type="Proteomes" id="UP000198959">
    <property type="component" value="Unassembled WGS sequence"/>
</dbReference>
<sequence length="199" mass="20522">MRLFLRAHHAAFLLGGSALLAIAAWGWRGTTLPVPQLLQGRTVPVAIEMLLGALYAPLVAHSFGGVALRMENGARRRLLSPDLLLVGIALIPVVLVCLTATALGDGALGASLVRNATFFVGAALLLLSAFGQSAAVAVPIAYFFIASLLGGSPGGSAEWWAVVRGPADPASVIAAVFLMVLGSVIFHLRARQAAALRPA</sequence>